<feature type="domain" description="NF-X1-type" evidence="8">
    <location>
        <begin position="724"/>
        <end position="742"/>
    </location>
</feature>
<evidence type="ECO:0000256" key="1">
    <source>
        <dbReference type="ARBA" id="ARBA00007269"/>
    </source>
</evidence>
<dbReference type="EMBL" id="BDRX01000057">
    <property type="protein sequence ID" value="GBF94871.1"/>
    <property type="molecule type" value="Genomic_DNA"/>
</dbReference>
<dbReference type="InterPro" id="IPR000967">
    <property type="entry name" value="Znf_NFX1"/>
</dbReference>
<dbReference type="GO" id="GO:0000977">
    <property type="term" value="F:RNA polymerase II transcription regulatory region sequence-specific DNA binding"/>
    <property type="evidence" value="ECO:0007669"/>
    <property type="project" value="TreeGrafter"/>
</dbReference>
<evidence type="ECO:0000313" key="9">
    <source>
        <dbReference type="EMBL" id="GBF94871.1"/>
    </source>
</evidence>
<dbReference type="GO" id="GO:0005634">
    <property type="term" value="C:nucleus"/>
    <property type="evidence" value="ECO:0007669"/>
    <property type="project" value="InterPro"/>
</dbReference>
<feature type="transmembrane region" description="Helical" evidence="7">
    <location>
        <begin position="875"/>
        <end position="899"/>
    </location>
</feature>
<dbReference type="PANTHER" id="PTHR12360">
    <property type="entry name" value="NUCLEAR TRANSCRIPTION FACTOR, X-BOX BINDING 1 NFX1"/>
    <property type="match status" value="1"/>
</dbReference>
<feature type="domain" description="NF-X1-type" evidence="8">
    <location>
        <begin position="371"/>
        <end position="391"/>
    </location>
</feature>
<dbReference type="Proteomes" id="UP000247498">
    <property type="component" value="Unassembled WGS sequence"/>
</dbReference>
<dbReference type="FunCoup" id="A0A2V0P4R4">
    <property type="interactions" value="1751"/>
</dbReference>
<feature type="domain" description="NF-X1-type" evidence="8">
    <location>
        <begin position="451"/>
        <end position="470"/>
    </location>
</feature>
<dbReference type="InterPro" id="IPR034078">
    <property type="entry name" value="NFX1_fam"/>
</dbReference>
<evidence type="ECO:0000256" key="7">
    <source>
        <dbReference type="SAM" id="Phobius"/>
    </source>
</evidence>
<feature type="domain" description="NF-X1-type" evidence="8">
    <location>
        <begin position="317"/>
        <end position="336"/>
    </location>
</feature>
<feature type="compositionally biased region" description="Basic and acidic residues" evidence="6">
    <location>
        <begin position="922"/>
        <end position="935"/>
    </location>
</feature>
<evidence type="ECO:0000313" key="10">
    <source>
        <dbReference type="Proteomes" id="UP000247498"/>
    </source>
</evidence>
<feature type="region of interest" description="Disordered" evidence="6">
    <location>
        <begin position="554"/>
        <end position="597"/>
    </location>
</feature>
<organism evidence="9 10">
    <name type="scientific">Raphidocelis subcapitata</name>
    <dbReference type="NCBI Taxonomy" id="307507"/>
    <lineage>
        <taxon>Eukaryota</taxon>
        <taxon>Viridiplantae</taxon>
        <taxon>Chlorophyta</taxon>
        <taxon>core chlorophytes</taxon>
        <taxon>Chlorophyceae</taxon>
        <taxon>CS clade</taxon>
        <taxon>Sphaeropleales</taxon>
        <taxon>Selenastraceae</taxon>
        <taxon>Raphidocelis</taxon>
    </lineage>
</organism>
<evidence type="ECO:0000259" key="8">
    <source>
        <dbReference type="SMART" id="SM00438"/>
    </source>
</evidence>
<feature type="domain" description="NF-X1-type" evidence="8">
    <location>
        <begin position="793"/>
        <end position="813"/>
    </location>
</feature>
<feature type="region of interest" description="Disordered" evidence="6">
    <location>
        <begin position="898"/>
        <end position="935"/>
    </location>
</feature>
<proteinExistence type="inferred from homology"/>
<dbReference type="GO" id="GO:0008270">
    <property type="term" value="F:zinc ion binding"/>
    <property type="evidence" value="ECO:0007669"/>
    <property type="project" value="UniProtKB-KW"/>
</dbReference>
<keyword evidence="4" id="KW-0863">Zinc-finger</keyword>
<feature type="domain" description="NF-X1-type" evidence="8">
    <location>
        <begin position="424"/>
        <end position="443"/>
    </location>
</feature>
<name>A0A2V0P4R4_9CHLO</name>
<dbReference type="GO" id="GO:0000981">
    <property type="term" value="F:DNA-binding transcription factor activity, RNA polymerase II-specific"/>
    <property type="evidence" value="ECO:0007669"/>
    <property type="project" value="TreeGrafter"/>
</dbReference>
<keyword evidence="7" id="KW-1133">Transmembrane helix</keyword>
<comment type="caution">
    <text evidence="9">The sequence shown here is derived from an EMBL/GenBank/DDBJ whole genome shotgun (WGS) entry which is preliminary data.</text>
</comment>
<evidence type="ECO:0000256" key="3">
    <source>
        <dbReference type="ARBA" id="ARBA00022737"/>
    </source>
</evidence>
<dbReference type="OrthoDB" id="536399at2759"/>
<dbReference type="STRING" id="307507.A0A2V0P4R4"/>
<comment type="similarity">
    <text evidence="1">Belongs to the NFX1 family.</text>
</comment>
<evidence type="ECO:0000256" key="6">
    <source>
        <dbReference type="SAM" id="MobiDB-lite"/>
    </source>
</evidence>
<keyword evidence="3" id="KW-0677">Repeat</keyword>
<evidence type="ECO:0000256" key="5">
    <source>
        <dbReference type="ARBA" id="ARBA00022833"/>
    </source>
</evidence>
<keyword evidence="2" id="KW-0479">Metal-binding</keyword>
<keyword evidence="5" id="KW-0862">Zinc</keyword>
<keyword evidence="7" id="KW-0472">Membrane</keyword>
<feature type="compositionally biased region" description="Gly residues" evidence="6">
    <location>
        <begin position="576"/>
        <end position="588"/>
    </location>
</feature>
<dbReference type="InParanoid" id="A0A2V0P4R4"/>
<reference evidence="9 10" key="1">
    <citation type="journal article" date="2018" name="Sci. Rep.">
        <title>Raphidocelis subcapitata (=Pseudokirchneriella subcapitata) provides an insight into genome evolution and environmental adaptations in the Sphaeropleales.</title>
        <authorList>
            <person name="Suzuki S."/>
            <person name="Yamaguchi H."/>
            <person name="Nakajima N."/>
            <person name="Kawachi M."/>
        </authorList>
    </citation>
    <scope>NUCLEOTIDE SEQUENCE [LARGE SCALE GENOMIC DNA]</scope>
    <source>
        <strain evidence="9 10">NIES-35</strain>
    </source>
</reference>
<dbReference type="PANTHER" id="PTHR12360:SF1">
    <property type="entry name" value="NF-X1-TYPE ZINC FINGER PROTEIN NFXL1"/>
    <property type="match status" value="1"/>
</dbReference>
<feature type="compositionally biased region" description="Low complexity" evidence="6">
    <location>
        <begin position="898"/>
        <end position="918"/>
    </location>
</feature>
<keyword evidence="7" id="KW-0812">Transmembrane</keyword>
<dbReference type="AlphaFoldDB" id="A0A2V0P4R4"/>
<dbReference type="CDD" id="cd06008">
    <property type="entry name" value="NF-X1-zinc-finger"/>
    <property type="match status" value="6"/>
</dbReference>
<protein>
    <recommendedName>
        <fullName evidence="8">NF-X1-type domain-containing protein</fullName>
    </recommendedName>
</protein>
<evidence type="ECO:0000256" key="2">
    <source>
        <dbReference type="ARBA" id="ARBA00022723"/>
    </source>
</evidence>
<dbReference type="Pfam" id="PF01422">
    <property type="entry name" value="zf-NF-X1"/>
    <property type="match status" value="11"/>
</dbReference>
<sequence length="982" mass="101128">MPQVVPGGRGRGTIASAVAPGAWGAGRGEGLPPGSSDDEEGGQQQEQAGDAIDAIQGRLFEQYLEACDELSGSEDEERDAAFAQGLARVAEWVSAGSTNSSMCLICLGAIKPREAVWHCAASCYAVFHLGCMQDWSRNQIDAAVARATHSTGAPPPRHTLEFSCPRCRGLYPAAQVPRGYTCFCGKTQDPEWDPWLAPHTCGELCGRPLPGGCGHNCRLLCHPGPHPPCPLVLDATCHCGKRSAKRRCGQRHFSCSAVCGKPLECGHACPLVCHEGDCAPCELVGSFRCQCGAEAKQAPCAQRAWQCGRVCGAPLSCGRHACGRACHAGPCGGCALEGRRVCPCGRTLYGELRCDEAAPPCGATCGKLLACGVHSCTERCHAGECPASCRILVSKPCRCGRVAKEVPCSSEVLCESRCTRMRDCGRHGCRRRCCAGDCPPCDQVCGRRLACGNHKCQSPCHSGPCRPCPLTFTVACACGRTKHTMPCGVESKAAPPRCPHPCPVPALCRHAGGRPQHRCHFGACPRPCGEACGAALTCGHECQTACHDRRPPVVADWERPKPPKNVAQTAAAAGAAAGGGAKGRGGDGQPAPPVPPAQAAAAAAAALAGPLPGRGALTPCPPCMAPVAVWCLGGHGSRVLPCSQAAPYACQAACGQLLPCSRHRCELACHVLAPEALAAAAAPAGGAPAGFDAAAASAAAAALPGSARPCAPCERPCARARAACGHACAERCHPEDCAPCPEPRRVPCRCGKTSLSFTCAELQRASAAGAAAGGGGGDALSCGRPCHRALPGCQHPCRQTCHEGACEQGACRDRVPVRCECRRRKEQWDCGRARDALRAATGGGDYDSGAGGLRLLACDGECAAQAKAAKRDKPAAAAGAAAAAAAAPAAAAAAAAAVAQPKQDQQQQQQQDQQQPSAKRMSRAEREALAARRAEAQLAEERRRRLVARATSAAAAAVVVGAVAAVAWLLYRLLAAPLEAEL</sequence>
<keyword evidence="10" id="KW-1185">Reference proteome</keyword>
<gene>
    <name evidence="9" type="ORF">Rsub_08114</name>
</gene>
<evidence type="ECO:0000256" key="4">
    <source>
        <dbReference type="ARBA" id="ARBA00022771"/>
    </source>
</evidence>
<feature type="region of interest" description="Disordered" evidence="6">
    <location>
        <begin position="1"/>
        <end position="48"/>
    </location>
</feature>
<feature type="transmembrane region" description="Helical" evidence="7">
    <location>
        <begin position="946"/>
        <end position="971"/>
    </location>
</feature>
<feature type="domain" description="NF-X1-type" evidence="8">
    <location>
        <begin position="213"/>
        <end position="231"/>
    </location>
</feature>
<feature type="domain" description="NF-X1-type" evidence="8">
    <location>
        <begin position="265"/>
        <end position="283"/>
    </location>
</feature>
<accession>A0A2V0P4R4</accession>
<dbReference type="SMART" id="SM00438">
    <property type="entry name" value="ZnF_NFX"/>
    <property type="match status" value="8"/>
</dbReference>